<dbReference type="Proteomes" id="UP000016567">
    <property type="component" value="Unassembled WGS sequence"/>
</dbReference>
<comment type="caution">
    <text evidence="2">The sequence shown here is derived from an EMBL/GenBank/DDBJ whole genome shotgun (WGS) entry which is preliminary data.</text>
</comment>
<sequence>MKKIKFKNLLLPAILLSLSSIGMQTQANTSSTASFQWSGQVPSGSDIGSALSVATISKGKLKIDKGDKIGHFKLSATDFIFDLKDGSGDRLNGDYNVKLKDPALEVGGTPSNDYLTGATWKVNNQTIDKNTDKNITFGDFNNLSFENDEQFPAKALDMVNLSVSLIITNSTT</sequence>
<protein>
    <recommendedName>
        <fullName evidence="4">MatB fimbrillin</fullName>
    </recommendedName>
</protein>
<keyword evidence="1" id="KW-0732">Signal</keyword>
<evidence type="ECO:0000256" key="1">
    <source>
        <dbReference type="SAM" id="SignalP"/>
    </source>
</evidence>
<feature type="chain" id="PRO_5004639716" description="MatB fimbrillin" evidence="1">
    <location>
        <begin position="28"/>
        <end position="172"/>
    </location>
</feature>
<dbReference type="RefSeq" id="WP_021711015.1">
    <property type="nucleotide sequence ID" value="NZ_BATL01000069.1"/>
</dbReference>
<evidence type="ECO:0008006" key="4">
    <source>
        <dbReference type="Google" id="ProtNLM"/>
    </source>
</evidence>
<evidence type="ECO:0000313" key="3">
    <source>
        <dbReference type="Proteomes" id="UP000016567"/>
    </source>
</evidence>
<reference evidence="2 3" key="1">
    <citation type="submission" date="2013-09" db="EMBL/GenBank/DDBJ databases">
        <title>Whole genome shotgun sequence of Vibrio azureus NBRC 104587.</title>
        <authorList>
            <person name="Isaki S."/>
            <person name="Hosoyama A."/>
            <person name="Numata M."/>
            <person name="Hashimoto M."/>
            <person name="Hosoyama Y."/>
            <person name="Tsuchikane K."/>
            <person name="Noguchi M."/>
            <person name="Hirakata S."/>
            <person name="Ichikawa N."/>
            <person name="Ohji S."/>
            <person name="Yamazoe A."/>
            <person name="Fujita N."/>
        </authorList>
    </citation>
    <scope>NUCLEOTIDE SEQUENCE [LARGE SCALE GENOMIC DNA]</scope>
    <source>
        <strain evidence="2 3">NBRC 104587</strain>
    </source>
</reference>
<feature type="signal peptide" evidence="1">
    <location>
        <begin position="1"/>
        <end position="27"/>
    </location>
</feature>
<dbReference type="AlphaFoldDB" id="U3AU52"/>
<evidence type="ECO:0000313" key="2">
    <source>
        <dbReference type="EMBL" id="GAD77275.1"/>
    </source>
</evidence>
<name>U3AU52_9VIBR</name>
<dbReference type="STRING" id="1219077.VAZ01S_069_00230"/>
<organism evidence="2 3">
    <name type="scientific">Vibrio azureus NBRC 104587</name>
    <dbReference type="NCBI Taxonomy" id="1219077"/>
    <lineage>
        <taxon>Bacteria</taxon>
        <taxon>Pseudomonadati</taxon>
        <taxon>Pseudomonadota</taxon>
        <taxon>Gammaproteobacteria</taxon>
        <taxon>Vibrionales</taxon>
        <taxon>Vibrionaceae</taxon>
        <taxon>Vibrio</taxon>
    </lineage>
</organism>
<gene>
    <name evidence="2" type="ORF">VAZ01S_069_00230</name>
</gene>
<keyword evidence="3" id="KW-1185">Reference proteome</keyword>
<proteinExistence type="predicted"/>
<dbReference type="EMBL" id="BATL01000069">
    <property type="protein sequence ID" value="GAD77275.1"/>
    <property type="molecule type" value="Genomic_DNA"/>
</dbReference>
<accession>U3AU52</accession>